<dbReference type="RefSeq" id="WP_193349664.1">
    <property type="nucleotide sequence ID" value="NZ_CBCSIP010000568.1"/>
</dbReference>
<feature type="compositionally biased region" description="Basic residues" evidence="1">
    <location>
        <begin position="354"/>
        <end position="387"/>
    </location>
</feature>
<evidence type="ECO:0000256" key="1">
    <source>
        <dbReference type="SAM" id="MobiDB-lite"/>
    </source>
</evidence>
<evidence type="ECO:0000313" key="4">
    <source>
        <dbReference type="Proteomes" id="UP001516472"/>
    </source>
</evidence>
<feature type="compositionally biased region" description="Low complexity" evidence="1">
    <location>
        <begin position="407"/>
        <end position="426"/>
    </location>
</feature>
<gene>
    <name evidence="3" type="ORF">G4177_18670</name>
</gene>
<feature type="compositionally biased region" description="Low complexity" evidence="1">
    <location>
        <begin position="434"/>
        <end position="445"/>
    </location>
</feature>
<name>A0ABR9PQI8_9BACT</name>
<organism evidence="3 4">
    <name type="scientific">Corallococcus soli</name>
    <dbReference type="NCBI Taxonomy" id="2710757"/>
    <lineage>
        <taxon>Bacteria</taxon>
        <taxon>Pseudomonadati</taxon>
        <taxon>Myxococcota</taxon>
        <taxon>Myxococcia</taxon>
        <taxon>Myxococcales</taxon>
        <taxon>Cystobacterineae</taxon>
        <taxon>Myxococcaceae</taxon>
        <taxon>Corallococcus</taxon>
    </lineage>
</organism>
<reference evidence="3 4" key="1">
    <citation type="submission" date="2020-02" db="EMBL/GenBank/DDBJ databases">
        <authorList>
            <person name="Babadi Z.K."/>
            <person name="Risdian C."/>
            <person name="Ebrahimipour G.H."/>
            <person name="Wink J."/>
        </authorList>
    </citation>
    <scope>NUCLEOTIDE SEQUENCE [LARGE SCALE GENOMIC DNA]</scope>
    <source>
        <strain evidence="3 4">ZKHCc1 1396</strain>
    </source>
</reference>
<proteinExistence type="predicted"/>
<feature type="compositionally biased region" description="Basic residues" evidence="1">
    <location>
        <begin position="334"/>
        <end position="345"/>
    </location>
</feature>
<accession>A0ABR9PQI8</accession>
<evidence type="ECO:0000313" key="3">
    <source>
        <dbReference type="EMBL" id="MBE4750192.1"/>
    </source>
</evidence>
<protein>
    <recommendedName>
        <fullName evidence="2">PH domain-containing protein</fullName>
    </recommendedName>
</protein>
<dbReference type="Proteomes" id="UP001516472">
    <property type="component" value="Unassembled WGS sequence"/>
</dbReference>
<evidence type="ECO:0000259" key="2">
    <source>
        <dbReference type="PROSITE" id="PS50003"/>
    </source>
</evidence>
<feature type="compositionally biased region" description="Acidic residues" evidence="1">
    <location>
        <begin position="210"/>
        <end position="260"/>
    </location>
</feature>
<dbReference type="EMBL" id="JAAIYO010000005">
    <property type="protein sequence ID" value="MBE4750192.1"/>
    <property type="molecule type" value="Genomic_DNA"/>
</dbReference>
<feature type="region of interest" description="Disordered" evidence="1">
    <location>
        <begin position="208"/>
        <end position="452"/>
    </location>
</feature>
<feature type="domain" description="PH" evidence="2">
    <location>
        <begin position="1"/>
        <end position="13"/>
    </location>
</feature>
<sequence>MHEWLEALRKSAKATSEGVLAEEVRRAETECGIPFPGELADLYLTLNGGDFEGEVRLYPLRGGEGAPSVLEKSRLMLVGLPAAGVWRFGLKGPHRHLFVARKSAMEEQGDGGGALPGWVDALDAEDWVFGTWENEKKEMRLYRTLKDMLEVLVPPVEVESFGERTFARALNAVLQGALSGAEAEDEEASPLAGRTRDYSRDLASLARDVEEAEAEEAEAEASDEEAEAEDAESFVEGEEAEASDEAGTDEDVSDVEEGAQEELFTQPRPARSTSKKVPSRKQSSALPVSGGPSSAAKKGRGAPATSAGKSPTASRARAGGSATKPAAEAPAKGTARKAAVKKGAAKKAAPARGSAKKATGKAAVKKGAAKKATGKAAGKKSAAKKAPGKAAGKKSAPARGSAKKAPGKAAAKKGTAQKRGGSTAKKATAKKAAGKSAGARGATAKKSARRRS</sequence>
<keyword evidence="4" id="KW-1185">Reference proteome</keyword>
<dbReference type="PROSITE" id="PS50003">
    <property type="entry name" value="PH_DOMAIN"/>
    <property type="match status" value="1"/>
</dbReference>
<feature type="compositionally biased region" description="Low complexity" evidence="1">
    <location>
        <begin position="388"/>
        <end position="400"/>
    </location>
</feature>
<dbReference type="InterPro" id="IPR001849">
    <property type="entry name" value="PH_domain"/>
</dbReference>
<comment type="caution">
    <text evidence="3">The sequence shown here is derived from an EMBL/GenBank/DDBJ whole genome shotgun (WGS) entry which is preliminary data.</text>
</comment>